<proteinExistence type="inferred from homology"/>
<evidence type="ECO:0000256" key="2">
    <source>
        <dbReference type="ARBA" id="ARBA00008537"/>
    </source>
</evidence>
<feature type="transmembrane region" description="Helical" evidence="8">
    <location>
        <begin position="168"/>
        <end position="189"/>
    </location>
</feature>
<evidence type="ECO:0000256" key="3">
    <source>
        <dbReference type="ARBA" id="ARBA00022448"/>
    </source>
</evidence>
<feature type="transmembrane region" description="Helical" evidence="8">
    <location>
        <begin position="400"/>
        <end position="421"/>
    </location>
</feature>
<evidence type="ECO:0000256" key="6">
    <source>
        <dbReference type="ARBA" id="ARBA00022989"/>
    </source>
</evidence>
<feature type="transmembrane region" description="Helical" evidence="8">
    <location>
        <begin position="12"/>
        <end position="40"/>
    </location>
</feature>
<comment type="similarity">
    <text evidence="2">Belongs to the major facilitator superfamily. EmrB family.</text>
</comment>
<name>A0A1V4SFZ0_RUMHU</name>
<feature type="transmembrane region" description="Helical" evidence="8">
    <location>
        <begin position="332"/>
        <end position="352"/>
    </location>
</feature>
<dbReference type="GO" id="GO:0005886">
    <property type="term" value="C:plasma membrane"/>
    <property type="evidence" value="ECO:0007669"/>
    <property type="project" value="UniProtKB-SubCell"/>
</dbReference>
<feature type="transmembrane region" description="Helical" evidence="8">
    <location>
        <begin position="267"/>
        <end position="292"/>
    </location>
</feature>
<dbReference type="SUPFAM" id="SSF103473">
    <property type="entry name" value="MFS general substrate transporter"/>
    <property type="match status" value="1"/>
</dbReference>
<dbReference type="Pfam" id="PF07690">
    <property type="entry name" value="MFS_1"/>
    <property type="match status" value="1"/>
</dbReference>
<comment type="caution">
    <text evidence="10">The sequence shown here is derived from an EMBL/GenBank/DDBJ whole genome shotgun (WGS) entry which is preliminary data.</text>
</comment>
<dbReference type="PANTHER" id="PTHR42718">
    <property type="entry name" value="MAJOR FACILITATOR SUPERFAMILY MULTIDRUG TRANSPORTER MFSC"/>
    <property type="match status" value="1"/>
</dbReference>
<dbReference type="NCBIfam" id="TIGR00711">
    <property type="entry name" value="efflux_EmrB"/>
    <property type="match status" value="1"/>
</dbReference>
<dbReference type="RefSeq" id="WP_080065898.1">
    <property type="nucleotide sequence ID" value="NZ_MZGX01000026.1"/>
</dbReference>
<feature type="transmembrane region" description="Helical" evidence="8">
    <location>
        <begin position="304"/>
        <end position="325"/>
    </location>
</feature>
<feature type="transmembrane region" description="Helical" evidence="8">
    <location>
        <begin position="52"/>
        <end position="72"/>
    </location>
</feature>
<evidence type="ECO:0000313" key="11">
    <source>
        <dbReference type="Proteomes" id="UP000191554"/>
    </source>
</evidence>
<sequence>MENTEQKEPGYGLLMVAIVTGAFLMTLASSTINIAVPYLMEHFNTGLDTVKWAMTGFMLSTGIIAPVTCYFGERFSYKTTYLISIIGFTLCSLLCALSWNIQSLVAFRILQGAFNGFAVPSTMSIIYQVAPRKKQAMAISLWSLSAMLAPAFGPTISGWIIQNFNWKAIFLMNIPIGIVAIILVVKAVPYYKLNPPAGFDLLGFSACLTASVLILTAFSEAAQWGWTSKETISFFSAGLVLLAVFIFREKHARNPILNFEIFKYKGFTISVIIRSVITMGLYAGSLLTPLFLQNAQHISALDAGLVLLPPSLAMALCMLVVGRLYNRVDPRIFVVGGIISMAAGSYLLSQLSLESSHIYIIMCMTLRNVGIAFATAPVTNLGMSSLDRKLAGNGSAVNNWVAQSIGCLSIGIFTSLLSFLAKQHAVDLSQADTAVHMSKVLLNDKAFVMGINDVYFISVIIVLIAIPLCFLFKREAGDGGKQIAANSGFKPAVVVDNTESL</sequence>
<dbReference type="EMBL" id="MZGX01000026">
    <property type="protein sequence ID" value="OPX42653.1"/>
    <property type="molecule type" value="Genomic_DNA"/>
</dbReference>
<evidence type="ECO:0000256" key="4">
    <source>
        <dbReference type="ARBA" id="ARBA00022475"/>
    </source>
</evidence>
<keyword evidence="11" id="KW-1185">Reference proteome</keyword>
<dbReference type="InterPro" id="IPR011701">
    <property type="entry name" value="MFS"/>
</dbReference>
<protein>
    <submittedName>
        <fullName evidence="10">Putative multidrug resistance protein EmrY</fullName>
    </submittedName>
</protein>
<evidence type="ECO:0000259" key="9">
    <source>
        <dbReference type="PROSITE" id="PS50850"/>
    </source>
</evidence>
<dbReference type="Proteomes" id="UP000191554">
    <property type="component" value="Unassembled WGS sequence"/>
</dbReference>
<dbReference type="Gene3D" id="1.20.1720.10">
    <property type="entry name" value="Multidrug resistance protein D"/>
    <property type="match status" value="1"/>
</dbReference>
<feature type="domain" description="Major facilitator superfamily (MFS) profile" evidence="9">
    <location>
        <begin position="14"/>
        <end position="477"/>
    </location>
</feature>
<feature type="transmembrane region" description="Helical" evidence="8">
    <location>
        <begin position="139"/>
        <end position="162"/>
    </location>
</feature>
<dbReference type="GO" id="GO:0022857">
    <property type="term" value="F:transmembrane transporter activity"/>
    <property type="evidence" value="ECO:0007669"/>
    <property type="project" value="InterPro"/>
</dbReference>
<dbReference type="InterPro" id="IPR004638">
    <property type="entry name" value="EmrB-like"/>
</dbReference>
<dbReference type="PANTHER" id="PTHR42718:SF9">
    <property type="entry name" value="MAJOR FACILITATOR SUPERFAMILY MULTIDRUG TRANSPORTER MFSC"/>
    <property type="match status" value="1"/>
</dbReference>
<evidence type="ECO:0000256" key="1">
    <source>
        <dbReference type="ARBA" id="ARBA00004651"/>
    </source>
</evidence>
<dbReference type="AlphaFoldDB" id="A0A1V4SFZ0"/>
<organism evidence="10 11">
    <name type="scientific">Ruminiclostridium hungatei</name>
    <name type="common">Clostridium hungatei</name>
    <dbReference type="NCBI Taxonomy" id="48256"/>
    <lineage>
        <taxon>Bacteria</taxon>
        <taxon>Bacillati</taxon>
        <taxon>Bacillota</taxon>
        <taxon>Clostridia</taxon>
        <taxon>Eubacteriales</taxon>
        <taxon>Oscillospiraceae</taxon>
        <taxon>Ruminiclostridium</taxon>
    </lineage>
</organism>
<dbReference type="InterPro" id="IPR036259">
    <property type="entry name" value="MFS_trans_sf"/>
</dbReference>
<reference evidence="10 11" key="1">
    <citation type="submission" date="2017-03" db="EMBL/GenBank/DDBJ databases">
        <title>Genome sequence of Clostridium hungatei DSM 14427.</title>
        <authorList>
            <person name="Poehlein A."/>
            <person name="Daniel R."/>
        </authorList>
    </citation>
    <scope>NUCLEOTIDE SEQUENCE [LARGE SCALE GENOMIC DNA]</scope>
    <source>
        <strain evidence="10 11">DSM 14427</strain>
    </source>
</reference>
<feature type="transmembrane region" description="Helical" evidence="8">
    <location>
        <begin position="358"/>
        <end position="379"/>
    </location>
</feature>
<dbReference type="CDD" id="cd17503">
    <property type="entry name" value="MFS_LmrB_MDR_like"/>
    <property type="match status" value="1"/>
</dbReference>
<keyword evidence="7 8" id="KW-0472">Membrane</keyword>
<feature type="transmembrane region" description="Helical" evidence="8">
    <location>
        <begin position="201"/>
        <end position="219"/>
    </location>
</feature>
<accession>A0A1V4SFZ0</accession>
<dbReference type="Gene3D" id="1.20.1250.20">
    <property type="entry name" value="MFS general substrate transporter like domains"/>
    <property type="match status" value="1"/>
</dbReference>
<dbReference type="STRING" id="48256.CLHUN_34750"/>
<comment type="subcellular location">
    <subcellularLocation>
        <location evidence="1">Cell membrane</location>
        <topology evidence="1">Multi-pass membrane protein</topology>
    </subcellularLocation>
</comment>
<feature type="transmembrane region" description="Helical" evidence="8">
    <location>
        <begin position="79"/>
        <end position="99"/>
    </location>
</feature>
<keyword evidence="4" id="KW-1003">Cell membrane</keyword>
<dbReference type="OrthoDB" id="102502at2"/>
<feature type="transmembrane region" description="Helical" evidence="8">
    <location>
        <begin position="231"/>
        <end position="247"/>
    </location>
</feature>
<evidence type="ECO:0000256" key="8">
    <source>
        <dbReference type="SAM" id="Phobius"/>
    </source>
</evidence>
<dbReference type="PROSITE" id="PS50850">
    <property type="entry name" value="MFS"/>
    <property type="match status" value="1"/>
</dbReference>
<keyword evidence="3" id="KW-0813">Transport</keyword>
<gene>
    <name evidence="10" type="primary">emrY</name>
    <name evidence="10" type="ORF">CLHUN_34750</name>
</gene>
<evidence type="ECO:0000256" key="7">
    <source>
        <dbReference type="ARBA" id="ARBA00023136"/>
    </source>
</evidence>
<dbReference type="InterPro" id="IPR020846">
    <property type="entry name" value="MFS_dom"/>
</dbReference>
<evidence type="ECO:0000256" key="5">
    <source>
        <dbReference type="ARBA" id="ARBA00022692"/>
    </source>
</evidence>
<keyword evidence="5 8" id="KW-0812">Transmembrane</keyword>
<feature type="transmembrane region" description="Helical" evidence="8">
    <location>
        <begin position="454"/>
        <end position="472"/>
    </location>
</feature>
<keyword evidence="6 8" id="KW-1133">Transmembrane helix</keyword>
<feature type="transmembrane region" description="Helical" evidence="8">
    <location>
        <begin position="105"/>
        <end position="127"/>
    </location>
</feature>
<evidence type="ECO:0000313" key="10">
    <source>
        <dbReference type="EMBL" id="OPX42653.1"/>
    </source>
</evidence>